<feature type="region of interest" description="Disordered" evidence="1">
    <location>
        <begin position="603"/>
        <end position="650"/>
    </location>
</feature>
<keyword evidence="3" id="KW-1185">Reference proteome</keyword>
<protein>
    <submittedName>
        <fullName evidence="2">Uncharacterized protein</fullName>
    </submittedName>
</protein>
<sequence>MTGSSPQEVQMTRLSKSLLDQLGVRLEHSELKKLGYRAEKRPNNPNTYYKVPGLHANIENCPKVVKYIKQACLQNKKQELEKLLGKGVTPKLPPANPRRGAAAADAAPGDQGSDDDISDDDEAEASDEDEEMEEVQEAPATVDGKGNKAPAGFVFISGDKQDKVLEGLASYIAAQAPLRNITAAQLLAKGLRAVEESRPLAPGERMRHAFVWWPGRTPEPLRCAQYIFAAKNLLEIKEARQALGLPPLAAGKPGSGGSSSAAAAAKKRPSSAASEGVLTPPPLSSAAAAAKRTRTSTGEVARATPAAPASAPPAAAGNAVNAAAGADRQARSSSKASQAAAASGGAAAGAAGVRASHFPVSPAQSGPAAAAAAAGKTRGSLKAAAGSSGAAAATAAGGGAAGKGVAAAKLGAGNQQVLNSVDDAVKLLGEALALARSLPPAVLNSLPSVFTAGLDGTLQEFLAAAVAMQEGLTADKELLLRMAADYAAELAAGGTAGGLVNSAAAAGSSSSRGRSGAAAAAAAESHYRRPYLAFRAALASCASDAHSWLQDKQQREMIARLEGLCQIKQQLQDKKSQEEQMRQEQEAMRQQKEKLEQELKAYKEKLQHMEEEQRRKSASAVATAAAEATAAAAQQQQAGRGDAAGTQQAP</sequence>
<feature type="compositionally biased region" description="Basic and acidic residues" evidence="1">
    <location>
        <begin position="603"/>
        <end position="615"/>
    </location>
</feature>
<feature type="compositionally biased region" description="Low complexity" evidence="1">
    <location>
        <begin position="618"/>
        <end position="650"/>
    </location>
</feature>
<feature type="compositionally biased region" description="Low complexity" evidence="1">
    <location>
        <begin position="97"/>
        <end position="110"/>
    </location>
</feature>
<proteinExistence type="predicted"/>
<feature type="region of interest" description="Disordered" evidence="1">
    <location>
        <begin position="84"/>
        <end position="146"/>
    </location>
</feature>
<feature type="compositionally biased region" description="Low complexity" evidence="1">
    <location>
        <begin position="284"/>
        <end position="338"/>
    </location>
</feature>
<evidence type="ECO:0000256" key="1">
    <source>
        <dbReference type="SAM" id="MobiDB-lite"/>
    </source>
</evidence>
<evidence type="ECO:0000313" key="2">
    <source>
        <dbReference type="EMBL" id="SZX70847.1"/>
    </source>
</evidence>
<dbReference type="AlphaFoldDB" id="A0A383VZH8"/>
<name>A0A383VZH8_TETOB</name>
<accession>A0A383VZH8</accession>
<evidence type="ECO:0000313" key="3">
    <source>
        <dbReference type="Proteomes" id="UP000256970"/>
    </source>
</evidence>
<feature type="compositionally biased region" description="Low complexity" evidence="1">
    <location>
        <begin position="251"/>
        <end position="274"/>
    </location>
</feature>
<organism evidence="2 3">
    <name type="scientific">Tetradesmus obliquus</name>
    <name type="common">Green alga</name>
    <name type="synonym">Acutodesmus obliquus</name>
    <dbReference type="NCBI Taxonomy" id="3088"/>
    <lineage>
        <taxon>Eukaryota</taxon>
        <taxon>Viridiplantae</taxon>
        <taxon>Chlorophyta</taxon>
        <taxon>core chlorophytes</taxon>
        <taxon>Chlorophyceae</taxon>
        <taxon>CS clade</taxon>
        <taxon>Sphaeropleales</taxon>
        <taxon>Scenedesmaceae</taxon>
        <taxon>Tetradesmus</taxon>
    </lineage>
</organism>
<gene>
    <name evidence="2" type="ORF">BQ4739_LOCUS11012</name>
</gene>
<dbReference type="Proteomes" id="UP000256970">
    <property type="component" value="Unassembled WGS sequence"/>
</dbReference>
<reference evidence="2 3" key="1">
    <citation type="submission" date="2016-10" db="EMBL/GenBank/DDBJ databases">
        <authorList>
            <person name="Cai Z."/>
        </authorList>
    </citation>
    <scope>NUCLEOTIDE SEQUENCE [LARGE SCALE GENOMIC DNA]</scope>
</reference>
<feature type="region of interest" description="Disordered" evidence="1">
    <location>
        <begin position="251"/>
        <end position="338"/>
    </location>
</feature>
<dbReference type="EMBL" id="FNXT01001016">
    <property type="protein sequence ID" value="SZX70847.1"/>
    <property type="molecule type" value="Genomic_DNA"/>
</dbReference>
<feature type="compositionally biased region" description="Acidic residues" evidence="1">
    <location>
        <begin position="112"/>
        <end position="136"/>
    </location>
</feature>